<dbReference type="EMBL" id="ML977593">
    <property type="protein sequence ID" value="KAF1999749.1"/>
    <property type="molecule type" value="Genomic_DNA"/>
</dbReference>
<evidence type="ECO:0000313" key="2">
    <source>
        <dbReference type="EMBL" id="KAF1999749.1"/>
    </source>
</evidence>
<evidence type="ECO:0000256" key="1">
    <source>
        <dbReference type="SAM" id="MobiDB-lite"/>
    </source>
</evidence>
<gene>
    <name evidence="2" type="ORF">P154DRAFT_563818</name>
</gene>
<dbReference type="GO" id="GO:0042148">
    <property type="term" value="P:DNA strand invasion"/>
    <property type="evidence" value="ECO:0007669"/>
    <property type="project" value="TreeGrafter"/>
</dbReference>
<dbReference type="AlphaFoldDB" id="A0A6A5WG35"/>
<keyword evidence="3" id="KW-1185">Reference proteome</keyword>
<accession>A0A6A5WG35</accession>
<evidence type="ECO:0000313" key="3">
    <source>
        <dbReference type="Proteomes" id="UP000799779"/>
    </source>
</evidence>
<dbReference type="PANTHER" id="PTHR46644">
    <property type="entry name" value="DNA REPAIR PROTEIN XRCC2"/>
    <property type="match status" value="1"/>
</dbReference>
<organism evidence="2 3">
    <name type="scientific">Amniculicola lignicola CBS 123094</name>
    <dbReference type="NCBI Taxonomy" id="1392246"/>
    <lineage>
        <taxon>Eukaryota</taxon>
        <taxon>Fungi</taxon>
        <taxon>Dikarya</taxon>
        <taxon>Ascomycota</taxon>
        <taxon>Pezizomycotina</taxon>
        <taxon>Dothideomycetes</taxon>
        <taxon>Pleosporomycetidae</taxon>
        <taxon>Pleosporales</taxon>
        <taxon>Amniculicolaceae</taxon>
        <taxon>Amniculicola</taxon>
    </lineage>
</organism>
<evidence type="ECO:0008006" key="4">
    <source>
        <dbReference type="Google" id="ProtNLM"/>
    </source>
</evidence>
<dbReference type="OrthoDB" id="420422at2759"/>
<sequence>MVGAERLGERLLGEVEGEGLNELLNSLRELTSSRTQRVVLGIPELDALLPAAASPVSHHGQHHQQQHHVQPQPQEQNLNHPSSHFWASPSDKLEKKATPPPIIEFISPPTTHHPSGAGKTSLLYLITTLAILPPSLSSTALQGHNATILILDPLSHFSIPRLAQVMLAHLLSQFTEHGRGDIEHDETLWKEVRETVTRSLSHVHIFRPQSWDSLIATLQEMPEYLFASGTHKSMGRRVHALVLEDVDAFYWGLRAGASMATATATNANTNANPLLKPSTSLTSALLPLLSLLTCPAILTSHSLLTSSPNTQFRAPIPTTWPSSANLNITRFAFRRVEVTKFAPGISIQEAERERGQRWEVVRRGRFECWRVGGGGGGGVIGGGEEGFVFRVGEGVFVERG</sequence>
<dbReference type="Proteomes" id="UP000799779">
    <property type="component" value="Unassembled WGS sequence"/>
</dbReference>
<dbReference type="Gene3D" id="3.40.50.300">
    <property type="entry name" value="P-loop containing nucleotide triphosphate hydrolases"/>
    <property type="match status" value="1"/>
</dbReference>
<feature type="region of interest" description="Disordered" evidence="1">
    <location>
        <begin position="53"/>
        <end position="96"/>
    </location>
</feature>
<dbReference type="GO" id="GO:0033063">
    <property type="term" value="C:Rad51B-Rad51C-Rad51D-XRCC2 complex"/>
    <property type="evidence" value="ECO:0007669"/>
    <property type="project" value="InterPro"/>
</dbReference>
<reference evidence="2" key="1">
    <citation type="journal article" date="2020" name="Stud. Mycol.">
        <title>101 Dothideomycetes genomes: a test case for predicting lifestyles and emergence of pathogens.</title>
        <authorList>
            <person name="Haridas S."/>
            <person name="Albert R."/>
            <person name="Binder M."/>
            <person name="Bloem J."/>
            <person name="Labutti K."/>
            <person name="Salamov A."/>
            <person name="Andreopoulos B."/>
            <person name="Baker S."/>
            <person name="Barry K."/>
            <person name="Bills G."/>
            <person name="Bluhm B."/>
            <person name="Cannon C."/>
            <person name="Castanera R."/>
            <person name="Culley D."/>
            <person name="Daum C."/>
            <person name="Ezra D."/>
            <person name="Gonzalez J."/>
            <person name="Henrissat B."/>
            <person name="Kuo A."/>
            <person name="Liang C."/>
            <person name="Lipzen A."/>
            <person name="Lutzoni F."/>
            <person name="Magnuson J."/>
            <person name="Mondo S."/>
            <person name="Nolan M."/>
            <person name="Ohm R."/>
            <person name="Pangilinan J."/>
            <person name="Park H.-J."/>
            <person name="Ramirez L."/>
            <person name="Alfaro M."/>
            <person name="Sun H."/>
            <person name="Tritt A."/>
            <person name="Yoshinaga Y."/>
            <person name="Zwiers L.-H."/>
            <person name="Turgeon B."/>
            <person name="Goodwin S."/>
            <person name="Spatafora J."/>
            <person name="Crous P."/>
            <person name="Grigoriev I."/>
        </authorList>
    </citation>
    <scope>NUCLEOTIDE SEQUENCE</scope>
    <source>
        <strain evidence="2">CBS 123094</strain>
    </source>
</reference>
<dbReference type="PANTHER" id="PTHR46644:SF2">
    <property type="entry name" value="DNA REPAIR PROTEIN XRCC2"/>
    <property type="match status" value="1"/>
</dbReference>
<feature type="compositionally biased region" description="Low complexity" evidence="1">
    <location>
        <begin position="67"/>
        <end position="76"/>
    </location>
</feature>
<dbReference type="GO" id="GO:0000400">
    <property type="term" value="F:four-way junction DNA binding"/>
    <property type="evidence" value="ECO:0007669"/>
    <property type="project" value="TreeGrafter"/>
</dbReference>
<dbReference type="InterPro" id="IPR030547">
    <property type="entry name" value="XRCC2"/>
</dbReference>
<name>A0A6A5WG35_9PLEO</name>
<proteinExistence type="predicted"/>
<protein>
    <recommendedName>
        <fullName evidence="4">DNA recombination and repair protein Rad51-like C-terminal domain-containing protein</fullName>
    </recommendedName>
</protein>
<dbReference type="GO" id="GO:0000724">
    <property type="term" value="P:double-strand break repair via homologous recombination"/>
    <property type="evidence" value="ECO:0007669"/>
    <property type="project" value="InterPro"/>
</dbReference>
<dbReference type="GO" id="GO:0005815">
    <property type="term" value="C:microtubule organizing center"/>
    <property type="evidence" value="ECO:0007669"/>
    <property type="project" value="TreeGrafter"/>
</dbReference>
<dbReference type="InterPro" id="IPR027417">
    <property type="entry name" value="P-loop_NTPase"/>
</dbReference>
<dbReference type="GO" id="GO:0005657">
    <property type="term" value="C:replication fork"/>
    <property type="evidence" value="ECO:0007669"/>
    <property type="project" value="InterPro"/>
</dbReference>